<dbReference type="Proteomes" id="UP000626370">
    <property type="component" value="Unassembled WGS sequence"/>
</dbReference>
<reference evidence="3" key="1">
    <citation type="journal article" date="2019" name="Int. J. Syst. Evol. Microbiol.">
        <title>The Global Catalogue of Microorganisms (GCM) 10K type strain sequencing project: providing services to taxonomists for standard genome sequencing and annotation.</title>
        <authorList>
            <consortium name="The Broad Institute Genomics Platform"/>
            <consortium name="The Broad Institute Genome Sequencing Center for Infectious Disease"/>
            <person name="Wu L."/>
            <person name="Ma J."/>
        </authorList>
    </citation>
    <scope>NUCLEOTIDE SEQUENCE [LARGE SCALE GENOMIC DNA]</scope>
    <source>
        <strain evidence="3">CGMCC 1.15922</strain>
    </source>
</reference>
<feature type="chain" id="PRO_5046497451" description="Secreted protein" evidence="1">
    <location>
        <begin position="20"/>
        <end position="173"/>
    </location>
</feature>
<dbReference type="EMBL" id="BNAH01000017">
    <property type="protein sequence ID" value="GHF01631.1"/>
    <property type="molecule type" value="Genomic_DNA"/>
</dbReference>
<organism evidence="2 3">
    <name type="scientific">Thalassotalea profundi</name>
    <dbReference type="NCBI Taxonomy" id="2036687"/>
    <lineage>
        <taxon>Bacteria</taxon>
        <taxon>Pseudomonadati</taxon>
        <taxon>Pseudomonadota</taxon>
        <taxon>Gammaproteobacteria</taxon>
        <taxon>Alteromonadales</taxon>
        <taxon>Colwelliaceae</taxon>
        <taxon>Thalassotalea</taxon>
    </lineage>
</organism>
<comment type="caution">
    <text evidence="2">The sequence shown here is derived from an EMBL/GenBank/DDBJ whole genome shotgun (WGS) entry which is preliminary data.</text>
</comment>
<evidence type="ECO:0008006" key="4">
    <source>
        <dbReference type="Google" id="ProtNLM"/>
    </source>
</evidence>
<evidence type="ECO:0000313" key="2">
    <source>
        <dbReference type="EMBL" id="GHF01631.1"/>
    </source>
</evidence>
<dbReference type="RefSeq" id="WP_189379455.1">
    <property type="nucleotide sequence ID" value="NZ_BNAH01000017.1"/>
</dbReference>
<protein>
    <recommendedName>
        <fullName evidence="4">Secreted protein</fullName>
    </recommendedName>
</protein>
<proteinExistence type="predicted"/>
<gene>
    <name evidence="2" type="ORF">GCM10011501_33950</name>
</gene>
<keyword evidence="1" id="KW-0732">Signal</keyword>
<evidence type="ECO:0000256" key="1">
    <source>
        <dbReference type="SAM" id="SignalP"/>
    </source>
</evidence>
<sequence>MNAIRIVIILCLFSLNSFAEGSCTADINKYGHPSYCYCGEEYIYHDNSGACEPIEKPNKNQQIRILIEESLALIHQIQTYENISLKTPLIIKLERKLTTLTLAMDELIFLNKNQPNKLALLQRELEASLTQISKTKINDSENNKEIIKQIYSTLKTLKNSKALEHASKQITPL</sequence>
<feature type="signal peptide" evidence="1">
    <location>
        <begin position="1"/>
        <end position="19"/>
    </location>
</feature>
<accession>A0ABQ3J2G3</accession>
<evidence type="ECO:0000313" key="3">
    <source>
        <dbReference type="Proteomes" id="UP000626370"/>
    </source>
</evidence>
<keyword evidence="3" id="KW-1185">Reference proteome</keyword>
<name>A0ABQ3J2G3_9GAMM</name>